<proteinExistence type="predicted"/>
<dbReference type="EMBL" id="LR031876">
    <property type="protein sequence ID" value="VDD40188.1"/>
    <property type="molecule type" value="Genomic_DNA"/>
</dbReference>
<reference evidence="1" key="1">
    <citation type="submission" date="2018-11" db="EMBL/GenBank/DDBJ databases">
        <authorList>
            <consortium name="Genoscope - CEA"/>
            <person name="William W."/>
        </authorList>
    </citation>
    <scope>NUCLEOTIDE SEQUENCE</scope>
</reference>
<organism evidence="1">
    <name type="scientific">Brassica oleracea</name>
    <name type="common">Wild cabbage</name>
    <dbReference type="NCBI Taxonomy" id="3712"/>
    <lineage>
        <taxon>Eukaryota</taxon>
        <taxon>Viridiplantae</taxon>
        <taxon>Streptophyta</taxon>
        <taxon>Embryophyta</taxon>
        <taxon>Tracheophyta</taxon>
        <taxon>Spermatophyta</taxon>
        <taxon>Magnoliopsida</taxon>
        <taxon>eudicotyledons</taxon>
        <taxon>Gunneridae</taxon>
        <taxon>Pentapetalae</taxon>
        <taxon>rosids</taxon>
        <taxon>malvids</taxon>
        <taxon>Brassicales</taxon>
        <taxon>Brassicaceae</taxon>
        <taxon>Brassiceae</taxon>
        <taxon>Brassica</taxon>
    </lineage>
</organism>
<dbReference type="AlphaFoldDB" id="A0A3P6EK80"/>
<evidence type="ECO:0000313" key="1">
    <source>
        <dbReference type="EMBL" id="VDD40188.1"/>
    </source>
</evidence>
<sequence>MEHFCDQFEKLVLTTIIEAALEAANSSRYFCTRNAKGKEYVNLYVLVQFTPVSQKKNHQQNAFKKNWSKTFYSQAVILGMNFINLKNRKRKRFKE</sequence>
<name>A0A3P6EK80_BRAOL</name>
<accession>A0A3P6EK80</accession>
<gene>
    <name evidence="1" type="ORF">BOLC7T45748H</name>
</gene>
<protein>
    <submittedName>
        <fullName evidence="1">Uncharacterized protein</fullName>
    </submittedName>
</protein>